<keyword evidence="1" id="KW-0812">Transmembrane</keyword>
<reference evidence="3 4" key="1">
    <citation type="submission" date="2019-08" db="EMBL/GenBank/DDBJ databases">
        <title>Bioinformatics analysis of the strain L3 and L5.</title>
        <authorList>
            <person name="Li X."/>
        </authorList>
    </citation>
    <scope>NUCLEOTIDE SEQUENCE [LARGE SCALE GENOMIC DNA]</scope>
    <source>
        <strain evidence="3 4">L5</strain>
    </source>
</reference>
<sequence>MTHKGIDKTMNYRDIFSGIVFLIIGVTTVWMGKDFFADAAYVPIGVGTLMGAFSLPLIWRGIKSVLAAHATTDSAAGRNTTTHPAPALADHPARFTTTLGCCLVYYAALPIVGFYTTSALFITLLAVLLGERRPAVVVGITLGFITLLYALFAVVLKRPLPVEFFLAS</sequence>
<feature type="transmembrane region" description="Helical" evidence="1">
    <location>
        <begin position="135"/>
        <end position="156"/>
    </location>
</feature>
<feature type="transmembrane region" description="Helical" evidence="1">
    <location>
        <begin position="12"/>
        <end position="33"/>
    </location>
</feature>
<feature type="transmembrane region" description="Helical" evidence="1">
    <location>
        <begin position="39"/>
        <end position="59"/>
    </location>
</feature>
<dbReference type="AlphaFoldDB" id="A0A7V7KH76"/>
<dbReference type="Proteomes" id="UP000486760">
    <property type="component" value="Unassembled WGS sequence"/>
</dbReference>
<feature type="domain" description="DUF1468" evidence="2">
    <location>
        <begin position="17"/>
        <end position="161"/>
    </location>
</feature>
<evidence type="ECO:0000313" key="3">
    <source>
        <dbReference type="EMBL" id="KAA0013773.1"/>
    </source>
</evidence>
<dbReference type="InterPro" id="IPR009936">
    <property type="entry name" value="DUF1468"/>
</dbReference>
<gene>
    <name evidence="3" type="ORF">F0A17_05330</name>
</gene>
<name>A0A7V7KH76_9GAMM</name>
<comment type="caution">
    <text evidence="3">The sequence shown here is derived from an EMBL/GenBank/DDBJ whole genome shotgun (WGS) entry which is preliminary data.</text>
</comment>
<dbReference type="EMBL" id="VTPY01000002">
    <property type="protein sequence ID" value="KAA0013773.1"/>
    <property type="molecule type" value="Genomic_DNA"/>
</dbReference>
<feature type="transmembrane region" description="Helical" evidence="1">
    <location>
        <begin position="103"/>
        <end position="129"/>
    </location>
</feature>
<evidence type="ECO:0000256" key="1">
    <source>
        <dbReference type="SAM" id="Phobius"/>
    </source>
</evidence>
<organism evidence="3 4">
    <name type="scientific">Billgrantia pellis</name>
    <dbReference type="NCBI Taxonomy" id="2606936"/>
    <lineage>
        <taxon>Bacteria</taxon>
        <taxon>Pseudomonadati</taxon>
        <taxon>Pseudomonadota</taxon>
        <taxon>Gammaproteobacteria</taxon>
        <taxon>Oceanospirillales</taxon>
        <taxon>Halomonadaceae</taxon>
        <taxon>Billgrantia</taxon>
    </lineage>
</organism>
<dbReference type="Pfam" id="PF07331">
    <property type="entry name" value="TctB"/>
    <property type="match status" value="1"/>
</dbReference>
<proteinExistence type="predicted"/>
<keyword evidence="1" id="KW-1133">Transmembrane helix</keyword>
<keyword evidence="4" id="KW-1185">Reference proteome</keyword>
<keyword evidence="1" id="KW-0472">Membrane</keyword>
<protein>
    <submittedName>
        <fullName evidence="3">Tripartite tricarboxylate transporter TctB family protein</fullName>
    </submittedName>
</protein>
<accession>A0A7V7KH76</accession>
<evidence type="ECO:0000259" key="2">
    <source>
        <dbReference type="Pfam" id="PF07331"/>
    </source>
</evidence>
<evidence type="ECO:0000313" key="4">
    <source>
        <dbReference type="Proteomes" id="UP000486760"/>
    </source>
</evidence>